<dbReference type="EMBL" id="JACZHT010000002">
    <property type="protein sequence ID" value="MBE1236957.1"/>
    <property type="molecule type" value="Genomic_DNA"/>
</dbReference>
<dbReference type="EC" id="2.8.1.13" evidence="9"/>
<accession>A0A8J6YWH3</accession>
<dbReference type="Gene3D" id="2.40.30.10">
    <property type="entry name" value="Translation factors"/>
    <property type="match status" value="1"/>
</dbReference>
<comment type="caution">
    <text evidence="9">Lacks conserved residue(s) required for the propagation of feature annotation.</text>
</comment>
<evidence type="ECO:0000256" key="6">
    <source>
        <dbReference type="ARBA" id="ARBA00022884"/>
    </source>
</evidence>
<evidence type="ECO:0000256" key="2">
    <source>
        <dbReference type="ARBA" id="ARBA00022679"/>
    </source>
</evidence>
<dbReference type="InterPro" id="IPR023382">
    <property type="entry name" value="MnmA-like_central_sf"/>
</dbReference>
<dbReference type="Pfam" id="PF20259">
    <property type="entry name" value="tRNA_Me_trans_M"/>
    <property type="match status" value="1"/>
</dbReference>
<reference evidence="12" key="1">
    <citation type="submission" date="2020-10" db="EMBL/GenBank/DDBJ databases">
        <title>Genome sequence of the unusual species of purple photosynthetic bacteria, Phaeovibrio sulfidiphilus DSM 23193, type strain.</title>
        <authorList>
            <person name="Kyndt J.A."/>
            <person name="Meyer T.E."/>
        </authorList>
    </citation>
    <scope>NUCLEOTIDE SEQUENCE</scope>
    <source>
        <strain evidence="12">DSM 23193</strain>
    </source>
</reference>
<evidence type="ECO:0000313" key="13">
    <source>
        <dbReference type="Proteomes" id="UP000631034"/>
    </source>
</evidence>
<dbReference type="GO" id="GO:0005737">
    <property type="term" value="C:cytoplasm"/>
    <property type="evidence" value="ECO:0007669"/>
    <property type="project" value="UniProtKB-SubCell"/>
</dbReference>
<feature type="binding site" evidence="9">
    <location>
        <begin position="23"/>
        <end position="30"/>
    </location>
    <ligand>
        <name>ATP</name>
        <dbReference type="ChEBI" id="CHEBI:30616"/>
    </ligand>
</feature>
<feature type="site" description="Interaction with tRNA" evidence="9">
    <location>
        <position position="131"/>
    </location>
</feature>
<dbReference type="NCBIfam" id="TIGR00420">
    <property type="entry name" value="trmU"/>
    <property type="match status" value="1"/>
</dbReference>
<evidence type="ECO:0000256" key="3">
    <source>
        <dbReference type="ARBA" id="ARBA00022694"/>
    </source>
</evidence>
<evidence type="ECO:0000256" key="5">
    <source>
        <dbReference type="ARBA" id="ARBA00022840"/>
    </source>
</evidence>
<evidence type="ECO:0000313" key="12">
    <source>
        <dbReference type="EMBL" id="MBE1236957.1"/>
    </source>
</evidence>
<dbReference type="RefSeq" id="WP_192533954.1">
    <property type="nucleotide sequence ID" value="NZ_JACZHT010000002.1"/>
</dbReference>
<keyword evidence="2 9" id="KW-0808">Transferase</keyword>
<keyword evidence="3 9" id="KW-0819">tRNA processing</keyword>
<feature type="active site" description="Cysteine persulfide intermediate" evidence="9">
    <location>
        <position position="203"/>
    </location>
</feature>
<keyword evidence="6 9" id="KW-0694">RNA-binding</keyword>
<evidence type="ECO:0000259" key="11">
    <source>
        <dbReference type="Pfam" id="PF20259"/>
    </source>
</evidence>
<dbReference type="Pfam" id="PF20258">
    <property type="entry name" value="tRNA_Me_trans_C"/>
    <property type="match status" value="1"/>
</dbReference>
<dbReference type="InterPro" id="IPR014729">
    <property type="entry name" value="Rossmann-like_a/b/a_fold"/>
</dbReference>
<name>A0A8J6YWH3_9PROT</name>
<feature type="site" description="Interaction with tRNA" evidence="9">
    <location>
        <position position="349"/>
    </location>
</feature>
<comment type="caution">
    <text evidence="12">The sequence shown here is derived from an EMBL/GenBank/DDBJ whole genome shotgun (WGS) entry which is preliminary data.</text>
</comment>
<keyword evidence="9" id="KW-0963">Cytoplasm</keyword>
<keyword evidence="1 9" id="KW-0820">tRNA-binding</keyword>
<dbReference type="GO" id="GO:0005524">
    <property type="term" value="F:ATP binding"/>
    <property type="evidence" value="ECO:0007669"/>
    <property type="project" value="UniProtKB-KW"/>
</dbReference>
<comment type="subcellular location">
    <subcellularLocation>
        <location evidence="9">Cytoplasm</location>
    </subcellularLocation>
</comment>
<dbReference type="AlphaFoldDB" id="A0A8J6YWH3"/>
<keyword evidence="5 9" id="KW-0067">ATP-binding</keyword>
<dbReference type="InterPro" id="IPR046885">
    <property type="entry name" value="MnmA-like_C"/>
</dbReference>
<dbReference type="NCBIfam" id="NF001138">
    <property type="entry name" value="PRK00143.1"/>
    <property type="match status" value="1"/>
</dbReference>
<dbReference type="GO" id="GO:0002143">
    <property type="term" value="P:tRNA wobble position uridine thiolation"/>
    <property type="evidence" value="ECO:0007669"/>
    <property type="project" value="TreeGrafter"/>
</dbReference>
<feature type="binding site" evidence="9">
    <location>
        <position position="130"/>
    </location>
    <ligand>
        <name>ATP</name>
        <dbReference type="ChEBI" id="CHEBI:30616"/>
    </ligand>
</feature>
<evidence type="ECO:0000256" key="1">
    <source>
        <dbReference type="ARBA" id="ARBA00022555"/>
    </source>
</evidence>
<dbReference type="PANTHER" id="PTHR11933">
    <property type="entry name" value="TRNA 5-METHYLAMINOMETHYL-2-THIOURIDYLATE -METHYLTRANSFERASE"/>
    <property type="match status" value="1"/>
</dbReference>
<gene>
    <name evidence="9 12" type="primary">mnmA</name>
    <name evidence="12" type="ORF">IHV25_04760</name>
</gene>
<dbReference type="Gene3D" id="2.30.30.280">
    <property type="entry name" value="Adenine nucleotide alpha hydrolases-like domains"/>
    <property type="match status" value="1"/>
</dbReference>
<dbReference type="InterPro" id="IPR004506">
    <property type="entry name" value="MnmA-like"/>
</dbReference>
<sequence length="375" mass="40389">MAGPVHSTFADTGRPEGGPVAVALSGGVDSAVAAALLKSRGYEVFGLTMRLLDDSGTIAQDAAEVARVLGIGHHVIDLRDVFSREVISPFAEAYVQGLTPLPCALCNRSVKLGRLLEEARALGADRLATGHYAKLEGPPGDIGLWRARDESRDQSYFLFTLPKERLPSVMFPLGDFPSKARTRELARSFNIPVHERADSQDLCFSASGRHADLVMRLRADAVRGGDIVDETTGKVVGHHRGLLHYTVGQRRGLGLGGRGDPLYVTRLEAPEDGGRVFVGPAEKLERLRFDVLEPNWLGEGASPPSGPFRVFVKIRNLSPLAPARVLWSADGTRARVEMDSPLRGVAPGQAAVFYDCVSAQRVLGGGWIARTSDPQ</sequence>
<feature type="domain" description="tRNA-specific 2-thiouridylase MnmA-like central" evidence="11">
    <location>
        <begin position="223"/>
        <end position="270"/>
    </location>
</feature>
<keyword evidence="7 9" id="KW-1015">Disulfide bond</keyword>
<keyword evidence="4 9" id="KW-0547">Nucleotide-binding</keyword>
<dbReference type="Proteomes" id="UP000631034">
    <property type="component" value="Unassembled WGS sequence"/>
</dbReference>
<evidence type="ECO:0000259" key="10">
    <source>
        <dbReference type="Pfam" id="PF20258"/>
    </source>
</evidence>
<feature type="domain" description="tRNA-specific 2-thiouridylase MnmA-like C-terminal" evidence="10">
    <location>
        <begin position="290"/>
        <end position="368"/>
    </location>
</feature>
<evidence type="ECO:0000256" key="7">
    <source>
        <dbReference type="ARBA" id="ARBA00023157"/>
    </source>
</evidence>
<evidence type="ECO:0000256" key="9">
    <source>
        <dbReference type="HAMAP-Rule" id="MF_00144"/>
    </source>
</evidence>
<feature type="disulfide bond" description="Alternate" evidence="9">
    <location>
        <begin position="106"/>
        <end position="203"/>
    </location>
</feature>
<dbReference type="GO" id="GO:0103016">
    <property type="term" value="F:tRNA-uridine 2-sulfurtransferase activity"/>
    <property type="evidence" value="ECO:0007669"/>
    <property type="project" value="UniProtKB-EC"/>
</dbReference>
<feature type="active site" description="Nucleophile" evidence="9">
    <location>
        <position position="106"/>
    </location>
</feature>
<evidence type="ECO:0000256" key="4">
    <source>
        <dbReference type="ARBA" id="ARBA00022741"/>
    </source>
</evidence>
<dbReference type="InterPro" id="IPR046884">
    <property type="entry name" value="MnmA-like_central"/>
</dbReference>
<keyword evidence="13" id="KW-1185">Reference proteome</keyword>
<feature type="region of interest" description="Interaction with tRNA" evidence="9">
    <location>
        <begin position="152"/>
        <end position="154"/>
    </location>
</feature>
<dbReference type="CDD" id="cd01998">
    <property type="entry name" value="MnmA_TRMU-like"/>
    <property type="match status" value="1"/>
</dbReference>
<dbReference type="GO" id="GO:0000049">
    <property type="term" value="F:tRNA binding"/>
    <property type="evidence" value="ECO:0007669"/>
    <property type="project" value="UniProtKB-KW"/>
</dbReference>
<dbReference type="SUPFAM" id="SSF52402">
    <property type="entry name" value="Adenine nucleotide alpha hydrolases-like"/>
    <property type="match status" value="1"/>
</dbReference>
<comment type="function">
    <text evidence="9">Catalyzes the 2-thiolation of uridine at the wobble position (U34) of tRNA, leading to the formation of s(2)U34.</text>
</comment>
<dbReference type="HAMAP" id="MF_00144">
    <property type="entry name" value="tRNA_thiouridyl_MnmA"/>
    <property type="match status" value="1"/>
</dbReference>
<dbReference type="PANTHER" id="PTHR11933:SF5">
    <property type="entry name" value="MITOCHONDRIAL TRNA-SPECIFIC 2-THIOURIDYLASE 1"/>
    <property type="match status" value="1"/>
</dbReference>
<feature type="binding site" evidence="9">
    <location>
        <position position="49"/>
    </location>
    <ligand>
        <name>ATP</name>
        <dbReference type="ChEBI" id="CHEBI:30616"/>
    </ligand>
</feature>
<comment type="similarity">
    <text evidence="9">Belongs to the MnmA/TRMU family.</text>
</comment>
<dbReference type="Gene3D" id="3.40.50.620">
    <property type="entry name" value="HUPs"/>
    <property type="match status" value="1"/>
</dbReference>
<organism evidence="12 13">
    <name type="scientific">Phaeovibrio sulfidiphilus</name>
    <dbReference type="NCBI Taxonomy" id="1220600"/>
    <lineage>
        <taxon>Bacteria</taxon>
        <taxon>Pseudomonadati</taxon>
        <taxon>Pseudomonadota</taxon>
        <taxon>Alphaproteobacteria</taxon>
        <taxon>Rhodospirillales</taxon>
        <taxon>Rhodospirillaceae</taxon>
        <taxon>Phaeovibrio</taxon>
    </lineage>
</organism>
<dbReference type="Pfam" id="PF03054">
    <property type="entry name" value="tRNA_Me_trans"/>
    <property type="match status" value="1"/>
</dbReference>
<evidence type="ECO:0000256" key="8">
    <source>
        <dbReference type="ARBA" id="ARBA00051542"/>
    </source>
</evidence>
<protein>
    <recommendedName>
        <fullName evidence="9">tRNA-specific 2-thiouridylase MnmA</fullName>
        <ecNumber evidence="9">2.8.1.13</ecNumber>
    </recommendedName>
</protein>
<proteinExistence type="inferred from homology"/>
<comment type="catalytic activity">
    <reaction evidence="8 9">
        <text>S-sulfanyl-L-cysteinyl-[protein] + uridine(34) in tRNA + AH2 + ATP = 2-thiouridine(34) in tRNA + L-cysteinyl-[protein] + A + AMP + diphosphate + H(+)</text>
        <dbReference type="Rhea" id="RHEA:47032"/>
        <dbReference type="Rhea" id="RHEA-COMP:10131"/>
        <dbReference type="Rhea" id="RHEA-COMP:11726"/>
        <dbReference type="Rhea" id="RHEA-COMP:11727"/>
        <dbReference type="Rhea" id="RHEA-COMP:11728"/>
        <dbReference type="ChEBI" id="CHEBI:13193"/>
        <dbReference type="ChEBI" id="CHEBI:15378"/>
        <dbReference type="ChEBI" id="CHEBI:17499"/>
        <dbReference type="ChEBI" id="CHEBI:29950"/>
        <dbReference type="ChEBI" id="CHEBI:30616"/>
        <dbReference type="ChEBI" id="CHEBI:33019"/>
        <dbReference type="ChEBI" id="CHEBI:61963"/>
        <dbReference type="ChEBI" id="CHEBI:65315"/>
        <dbReference type="ChEBI" id="CHEBI:87170"/>
        <dbReference type="ChEBI" id="CHEBI:456215"/>
        <dbReference type="EC" id="2.8.1.13"/>
    </reaction>
</comment>